<reference evidence="6 7" key="1">
    <citation type="submission" date="2020-12" db="EMBL/GenBank/DDBJ databases">
        <title>Metabolic potential, ecology and presence of endohyphal bacteria is reflected in genomic diversity of Mucoromycotina.</title>
        <authorList>
            <person name="Muszewska A."/>
            <person name="Okrasinska A."/>
            <person name="Steczkiewicz K."/>
            <person name="Drgas O."/>
            <person name="Orlowska M."/>
            <person name="Perlinska-Lenart U."/>
            <person name="Aleksandrzak-Piekarczyk T."/>
            <person name="Szatraj K."/>
            <person name="Zielenkiewicz U."/>
            <person name="Pilsyk S."/>
            <person name="Malc E."/>
            <person name="Mieczkowski P."/>
            <person name="Kruszewska J.S."/>
            <person name="Biernat P."/>
            <person name="Pawlowska J."/>
        </authorList>
    </citation>
    <scope>NUCLEOTIDE SEQUENCE [LARGE SCALE GENOMIC DNA]</scope>
    <source>
        <strain evidence="6 7">CBS 142.35</strain>
    </source>
</reference>
<evidence type="ECO:0000256" key="3">
    <source>
        <dbReference type="ARBA" id="ARBA00023163"/>
    </source>
</evidence>
<gene>
    <name evidence="6" type="ORF">INT45_007254</name>
</gene>
<keyword evidence="3" id="KW-0804">Transcription</keyword>
<organism evidence="6 7">
    <name type="scientific">Circinella minor</name>
    <dbReference type="NCBI Taxonomy" id="1195481"/>
    <lineage>
        <taxon>Eukaryota</taxon>
        <taxon>Fungi</taxon>
        <taxon>Fungi incertae sedis</taxon>
        <taxon>Mucoromycota</taxon>
        <taxon>Mucoromycotina</taxon>
        <taxon>Mucoromycetes</taxon>
        <taxon>Mucorales</taxon>
        <taxon>Lichtheimiaceae</taxon>
        <taxon>Circinella</taxon>
    </lineage>
</organism>
<dbReference type="Proteomes" id="UP000646827">
    <property type="component" value="Unassembled WGS sequence"/>
</dbReference>
<dbReference type="InterPro" id="IPR037525">
    <property type="entry name" value="Velvet_dom"/>
</dbReference>
<dbReference type="InterPro" id="IPR021740">
    <property type="entry name" value="Velvet"/>
</dbReference>
<dbReference type="Gene3D" id="2.60.40.3960">
    <property type="entry name" value="Velvet domain"/>
    <property type="match status" value="1"/>
</dbReference>
<dbReference type="Pfam" id="PF11754">
    <property type="entry name" value="Velvet"/>
    <property type="match status" value="1"/>
</dbReference>
<name>A0A8H7S6P8_9FUNG</name>
<keyword evidence="2" id="KW-0805">Transcription regulation</keyword>
<evidence type="ECO:0000256" key="2">
    <source>
        <dbReference type="ARBA" id="ARBA00023015"/>
    </source>
</evidence>
<accession>A0A8H7S6P8</accession>
<protein>
    <recommendedName>
        <fullName evidence="5">Velvet domain-containing protein</fullName>
    </recommendedName>
</protein>
<evidence type="ECO:0000313" key="7">
    <source>
        <dbReference type="Proteomes" id="UP000646827"/>
    </source>
</evidence>
<feature type="domain" description="Velvet" evidence="5">
    <location>
        <begin position="16"/>
        <end position="177"/>
    </location>
</feature>
<evidence type="ECO:0000256" key="4">
    <source>
        <dbReference type="ARBA" id="ARBA00023242"/>
    </source>
</evidence>
<keyword evidence="7" id="KW-1185">Reference proteome</keyword>
<comment type="caution">
    <text evidence="6">The sequence shown here is derived from an EMBL/GenBank/DDBJ whole genome shotgun (WGS) entry which is preliminary data.</text>
</comment>
<dbReference type="EMBL" id="JAEPRB010000056">
    <property type="protein sequence ID" value="KAG2223676.1"/>
    <property type="molecule type" value="Genomic_DNA"/>
</dbReference>
<dbReference type="PANTHER" id="PTHR33572">
    <property type="entry name" value="SPORE DEVELOPMENT REGULATOR VOSA"/>
    <property type="match status" value="1"/>
</dbReference>
<sequence length="177" mass="20144">MASYDVPPPLGLPRPSRSNTRYELVVIQQPIHARCCGFGEKDRRLIDPPVILQLFTVAANGDMIKETNADSKLYVVHCDLYCENRKEKRSVVYLPSSVPPENKRKRLDDHNPHIEEKIISLRQPKSVRNLTGSLTANASHLLNEHNEPGTYFVFHDLSVRTDGRFTLKFMFMDLAAG</sequence>
<dbReference type="GO" id="GO:0005634">
    <property type="term" value="C:nucleus"/>
    <property type="evidence" value="ECO:0007669"/>
    <property type="project" value="UniProtKB-SubCell"/>
</dbReference>
<dbReference type="OrthoDB" id="3056235at2759"/>
<dbReference type="PROSITE" id="PS51821">
    <property type="entry name" value="VELVET"/>
    <property type="match status" value="1"/>
</dbReference>
<dbReference type="AlphaFoldDB" id="A0A8H7S6P8"/>
<evidence type="ECO:0000313" key="6">
    <source>
        <dbReference type="EMBL" id="KAG2223676.1"/>
    </source>
</evidence>
<proteinExistence type="predicted"/>
<evidence type="ECO:0000256" key="1">
    <source>
        <dbReference type="ARBA" id="ARBA00004123"/>
    </source>
</evidence>
<evidence type="ECO:0000259" key="5">
    <source>
        <dbReference type="PROSITE" id="PS51821"/>
    </source>
</evidence>
<comment type="subcellular location">
    <subcellularLocation>
        <location evidence="1">Nucleus</location>
    </subcellularLocation>
</comment>
<keyword evidence="4" id="KW-0539">Nucleus</keyword>
<dbReference type="PANTHER" id="PTHR33572:SF3">
    <property type="entry name" value="VELVET COMPLEX SUBUNIT B"/>
    <property type="match status" value="1"/>
</dbReference>
<dbReference type="InterPro" id="IPR038491">
    <property type="entry name" value="Velvet_dom_sf"/>
</dbReference>